<dbReference type="PRINTS" id="PR00862">
    <property type="entry name" value="PROLIGOPTASE"/>
</dbReference>
<dbReference type="InterPro" id="IPR023302">
    <property type="entry name" value="Pept_S9A_N"/>
</dbReference>
<dbReference type="EMBL" id="JAMFTQ010000017">
    <property type="protein sequence ID" value="MCP1388533.1"/>
    <property type="molecule type" value="Genomic_DNA"/>
</dbReference>
<dbReference type="SUPFAM" id="SSF50993">
    <property type="entry name" value="Peptidase/esterase 'gauge' domain"/>
    <property type="match status" value="1"/>
</dbReference>
<dbReference type="RefSeq" id="WP_253579228.1">
    <property type="nucleotide sequence ID" value="NZ_JAMFTQ010000017.1"/>
</dbReference>
<dbReference type="Gene3D" id="3.40.50.1820">
    <property type="entry name" value="alpha/beta hydrolase"/>
    <property type="match status" value="1"/>
</dbReference>
<feature type="domain" description="Peptidase S9A N-terminal" evidence="5">
    <location>
        <begin position="13"/>
        <end position="186"/>
    </location>
</feature>
<dbReference type="PANTHER" id="PTHR42881:SF13">
    <property type="entry name" value="PROLYL ENDOPEPTIDASE"/>
    <property type="match status" value="1"/>
</dbReference>
<evidence type="ECO:0000259" key="5">
    <source>
        <dbReference type="Pfam" id="PF02897"/>
    </source>
</evidence>
<dbReference type="Pfam" id="PF02897">
    <property type="entry name" value="Peptidase_S9_N"/>
    <property type="match status" value="1"/>
</dbReference>
<accession>A0ABT1G681</accession>
<comment type="caution">
    <text evidence="6">The sequence shown here is derived from an EMBL/GenBank/DDBJ whole genome shotgun (WGS) entry which is preliminary data.</text>
</comment>
<keyword evidence="1" id="KW-0645">Protease</keyword>
<dbReference type="InterPro" id="IPR029058">
    <property type="entry name" value="AB_hydrolase_fold"/>
</dbReference>
<protein>
    <submittedName>
        <fullName evidence="6">Prolyl oligopeptidase family serine peptidase</fullName>
    </submittedName>
</protein>
<dbReference type="PANTHER" id="PTHR42881">
    <property type="entry name" value="PROLYL ENDOPEPTIDASE"/>
    <property type="match status" value="1"/>
</dbReference>
<keyword evidence="2" id="KW-0378">Hydrolase</keyword>
<dbReference type="InterPro" id="IPR001375">
    <property type="entry name" value="Peptidase_S9_cat"/>
</dbReference>
<evidence type="ECO:0000256" key="1">
    <source>
        <dbReference type="ARBA" id="ARBA00022670"/>
    </source>
</evidence>
<dbReference type="Pfam" id="PF00326">
    <property type="entry name" value="Peptidase_S9"/>
    <property type="match status" value="1"/>
</dbReference>
<evidence type="ECO:0000256" key="2">
    <source>
        <dbReference type="ARBA" id="ARBA00022801"/>
    </source>
</evidence>
<dbReference type="InterPro" id="IPR051167">
    <property type="entry name" value="Prolyl_oligopep/macrocyclase"/>
</dbReference>
<evidence type="ECO:0000256" key="3">
    <source>
        <dbReference type="ARBA" id="ARBA00022825"/>
    </source>
</evidence>
<sequence length="664" mass="73000">MREIAAALLDGIDNPDALAWAREWSDATEGAYADDALRARLREALDTNDQIPFVTRRGEYLYNFWRDAAHVRGLWRRTTLAEYLTDTPAWEVLIDLDALAADEAEDWVWKGAAVRPLVNDRALVHLSRGGADATVVREFDLATRSFVADGFTIDEAKTDAVWVDLDTLLVATDTGEKNALTASGYPAQVQRWVRADGGTFRREEVFRGEHEDVSVGVGYDPTPGFERTVFSRALDFYNSRIWVDGVEIDVPTDCEVRLHRQWLFIQPRTAFAGVGAGQLAVIDFAAFQDGARDFRVLVADATVEHLAFTRTAVLVTTLQDVVTHITRFALGTWEREELSLPDAASAHVVATSPLDGDEAWLAASSFTTPTTLLRYEPGGETTSGSATSVLPVKNAPVFFDASTLETRQHWVNSADGTRVPYFITGDFSRGAQPTLVGGYGGFEVSLLPSFSNARGIGWLEKGYFYVQPNLRGGGEFGPEWHSQVVKTNRHKVWEDHRAVLEDVIARGYAKPEQIGIRGGSNGGLLTSGALVQYPQLIGAAVIQVPLTDMLRYHTLSAGASWMAEYGDPDDPVERAAIARWSPLHNVRGRAEVAYPPALVTTSTRDDRVHPAHARTFAQTLDRAGQPVDYFENTAGGHAGAADNDQVARVESLIFIWLERHLTGS</sequence>
<dbReference type="Proteomes" id="UP001204000">
    <property type="component" value="Unassembled WGS sequence"/>
</dbReference>
<name>A0ABT1G681_9CORY</name>
<keyword evidence="3" id="KW-0720">Serine protease</keyword>
<dbReference type="SUPFAM" id="SSF53474">
    <property type="entry name" value="alpha/beta-Hydrolases"/>
    <property type="match status" value="1"/>
</dbReference>
<feature type="domain" description="Peptidase S9 prolyl oligopeptidase catalytic" evidence="4">
    <location>
        <begin position="457"/>
        <end position="662"/>
    </location>
</feature>
<dbReference type="InterPro" id="IPR002470">
    <property type="entry name" value="Peptidase_S9A"/>
</dbReference>
<organism evidence="6 7">
    <name type="scientific">Corynebacterium stercoris</name>
    <dbReference type="NCBI Taxonomy" id="2943490"/>
    <lineage>
        <taxon>Bacteria</taxon>
        <taxon>Bacillati</taxon>
        <taxon>Actinomycetota</taxon>
        <taxon>Actinomycetes</taxon>
        <taxon>Mycobacteriales</taxon>
        <taxon>Corynebacteriaceae</taxon>
        <taxon>Corynebacterium</taxon>
    </lineage>
</organism>
<evidence type="ECO:0000313" key="6">
    <source>
        <dbReference type="EMBL" id="MCP1388533.1"/>
    </source>
</evidence>
<gene>
    <name evidence="6" type="ORF">M5J20_10140</name>
</gene>
<reference evidence="6" key="1">
    <citation type="submission" date="2022-05" db="EMBL/GenBank/DDBJ databases">
        <title>Corynebacterium sp. TA-R-1 sp. nov., isolated from human feces.</title>
        <authorList>
            <person name="Shamsuzzaman M."/>
            <person name="Dahal R.H."/>
        </authorList>
    </citation>
    <scope>NUCLEOTIDE SEQUENCE</scope>
    <source>
        <strain evidence="6">TA-R-1</strain>
    </source>
</reference>
<evidence type="ECO:0000313" key="7">
    <source>
        <dbReference type="Proteomes" id="UP001204000"/>
    </source>
</evidence>
<keyword evidence="7" id="KW-1185">Reference proteome</keyword>
<proteinExistence type="predicted"/>
<dbReference type="Gene3D" id="2.130.10.120">
    <property type="entry name" value="Prolyl oligopeptidase, N-terminal domain"/>
    <property type="match status" value="1"/>
</dbReference>
<evidence type="ECO:0000259" key="4">
    <source>
        <dbReference type="Pfam" id="PF00326"/>
    </source>
</evidence>